<evidence type="ECO:0000313" key="14">
    <source>
        <dbReference type="Proteomes" id="UP000187338"/>
    </source>
</evidence>
<comment type="cofactor">
    <cofactor evidence="1 9">
        <name>Mg(2+)</name>
        <dbReference type="ChEBI" id="CHEBI:18420"/>
    </cofactor>
</comment>
<dbReference type="SUPFAM" id="SSF102741">
    <property type="entry name" value="Obg GTP-binding protein C-terminal domain"/>
    <property type="match status" value="1"/>
</dbReference>
<dbReference type="SUPFAM" id="SSF52540">
    <property type="entry name" value="P-loop containing nucleoside triphosphate hydrolases"/>
    <property type="match status" value="1"/>
</dbReference>
<comment type="subunit">
    <text evidence="9">Monomer.</text>
</comment>
<dbReference type="InterPro" id="IPR036346">
    <property type="entry name" value="GTP-bd_prot_GTP1/OBG_C_sf"/>
</dbReference>
<dbReference type="GO" id="GO:0005525">
    <property type="term" value="F:GTP binding"/>
    <property type="evidence" value="ECO:0007669"/>
    <property type="project" value="UniProtKB-UniRule"/>
</dbReference>
<feature type="binding site" evidence="9">
    <location>
        <position position="192"/>
    </location>
    <ligand>
        <name>Mg(2+)</name>
        <dbReference type="ChEBI" id="CHEBI:18420"/>
    </ligand>
</feature>
<dbReference type="Pfam" id="PF09269">
    <property type="entry name" value="DUF1967"/>
    <property type="match status" value="1"/>
</dbReference>
<dbReference type="HAMAP" id="MF_01454">
    <property type="entry name" value="GTPase_Obg"/>
    <property type="match status" value="1"/>
</dbReference>
<gene>
    <name evidence="9" type="primary">obg</name>
    <name evidence="13" type="ORF">ciss_23320</name>
</gene>
<feature type="binding site" evidence="9">
    <location>
        <position position="172"/>
    </location>
    <ligand>
        <name>Mg(2+)</name>
        <dbReference type="ChEBI" id="CHEBI:18420"/>
    </ligand>
</feature>
<dbReference type="InterPro" id="IPR027417">
    <property type="entry name" value="P-loop_NTPase"/>
</dbReference>
<dbReference type="PROSITE" id="PS00905">
    <property type="entry name" value="GTP1_OBG"/>
    <property type="match status" value="1"/>
</dbReference>
<dbReference type="InterPro" id="IPR045086">
    <property type="entry name" value="OBG_GTPase"/>
</dbReference>
<organism evidence="13 14">
    <name type="scientific">Carboxydothermus islandicus</name>
    <dbReference type="NCBI Taxonomy" id="661089"/>
    <lineage>
        <taxon>Bacteria</taxon>
        <taxon>Bacillati</taxon>
        <taxon>Bacillota</taxon>
        <taxon>Clostridia</taxon>
        <taxon>Thermoanaerobacterales</taxon>
        <taxon>Thermoanaerobacteraceae</taxon>
        <taxon>Carboxydothermus</taxon>
    </lineage>
</organism>
<evidence type="ECO:0000313" key="13">
    <source>
        <dbReference type="EMBL" id="GAV26399.1"/>
    </source>
</evidence>
<evidence type="ECO:0000256" key="8">
    <source>
        <dbReference type="ARBA" id="ARBA00023134"/>
    </source>
</evidence>
<dbReference type="PANTHER" id="PTHR11702:SF31">
    <property type="entry name" value="MITOCHONDRIAL RIBOSOME-ASSOCIATED GTPASE 2"/>
    <property type="match status" value="1"/>
</dbReference>
<dbReference type="InterPro" id="IPR006074">
    <property type="entry name" value="GTP1-OBG_CS"/>
</dbReference>
<dbReference type="OrthoDB" id="9807318at2"/>
<dbReference type="Gene3D" id="2.70.210.12">
    <property type="entry name" value="GTP1/OBG domain"/>
    <property type="match status" value="1"/>
</dbReference>
<keyword evidence="7 9" id="KW-0460">Magnesium</keyword>
<evidence type="ECO:0000256" key="1">
    <source>
        <dbReference type="ARBA" id="ARBA00001946"/>
    </source>
</evidence>
<comment type="function">
    <text evidence="9">An essential GTPase which binds GTP, GDP and possibly (p)ppGpp with moderate affinity, with high nucleotide exchange rates and a fairly low GTP hydrolysis rate. Plays a role in control of the cell cycle, stress response, ribosome biogenesis and in those bacteria that undergo differentiation, in morphogenesis control.</text>
</comment>
<keyword evidence="4 9" id="KW-0479">Metal-binding</keyword>
<dbReference type="GO" id="GO:0003924">
    <property type="term" value="F:GTPase activity"/>
    <property type="evidence" value="ECO:0007669"/>
    <property type="project" value="UniProtKB-UniRule"/>
</dbReference>
<feature type="binding site" evidence="9">
    <location>
        <begin position="212"/>
        <end position="215"/>
    </location>
    <ligand>
        <name>GTP</name>
        <dbReference type="ChEBI" id="CHEBI:37565"/>
    </ligand>
</feature>
<dbReference type="Pfam" id="PF01926">
    <property type="entry name" value="MMR_HSR1"/>
    <property type="match status" value="1"/>
</dbReference>
<dbReference type="Proteomes" id="UP000187338">
    <property type="component" value="Unassembled WGS sequence"/>
</dbReference>
<dbReference type="NCBIfam" id="TIGR03595">
    <property type="entry name" value="Obg_CgtA_exten"/>
    <property type="match status" value="1"/>
</dbReference>
<feature type="binding site" evidence="9">
    <location>
        <begin position="190"/>
        <end position="194"/>
    </location>
    <ligand>
        <name>GTP</name>
        <dbReference type="ChEBI" id="CHEBI:37565"/>
    </ligand>
</feature>
<dbReference type="RefSeq" id="WP_075866566.1">
    <property type="nucleotide sequence ID" value="NZ_BDJL01000141.1"/>
</dbReference>
<dbReference type="PRINTS" id="PR00326">
    <property type="entry name" value="GTP1OBG"/>
</dbReference>
<dbReference type="InterPro" id="IPR006169">
    <property type="entry name" value="GTP1_OBG_dom"/>
</dbReference>
<dbReference type="NCBIfam" id="NF008956">
    <property type="entry name" value="PRK12299.1"/>
    <property type="match status" value="1"/>
</dbReference>
<feature type="binding site" evidence="9">
    <location>
        <begin position="165"/>
        <end position="172"/>
    </location>
    <ligand>
        <name>GTP</name>
        <dbReference type="ChEBI" id="CHEBI:37565"/>
    </ligand>
</feature>
<reference evidence="14" key="1">
    <citation type="submission" date="2016-12" db="EMBL/GenBank/DDBJ databases">
        <title>Draft Genome Sequences od Carboxydothermus pertinax and islandicus, Hydrogenogenic Carboxydotrophic Bacteria.</title>
        <authorList>
            <person name="Fukuyama Y."/>
            <person name="Ohmae K."/>
            <person name="Yoneda Y."/>
            <person name="Yoshida T."/>
            <person name="Sako Y."/>
        </authorList>
    </citation>
    <scope>NUCLEOTIDE SEQUENCE [LARGE SCALE GENOMIC DNA]</scope>
    <source>
        <strain evidence="14">SET</strain>
    </source>
</reference>
<dbReference type="PROSITE" id="PS51883">
    <property type="entry name" value="OBG"/>
    <property type="match status" value="1"/>
</dbReference>
<evidence type="ECO:0000259" key="12">
    <source>
        <dbReference type="PROSITE" id="PS51883"/>
    </source>
</evidence>
<keyword evidence="6 9" id="KW-0378">Hydrolase</keyword>
<dbReference type="NCBIfam" id="NF008955">
    <property type="entry name" value="PRK12297.1"/>
    <property type="match status" value="1"/>
</dbReference>
<keyword evidence="14" id="KW-1185">Reference proteome</keyword>
<keyword evidence="5 9" id="KW-0547">Nucleotide-binding</keyword>
<dbReference type="EC" id="3.6.5.-" evidence="9"/>
<dbReference type="SUPFAM" id="SSF82051">
    <property type="entry name" value="Obg GTP-binding protein N-terminal domain"/>
    <property type="match status" value="1"/>
</dbReference>
<evidence type="ECO:0000256" key="4">
    <source>
        <dbReference type="ARBA" id="ARBA00022723"/>
    </source>
</evidence>
<evidence type="ECO:0000256" key="5">
    <source>
        <dbReference type="ARBA" id="ARBA00022741"/>
    </source>
</evidence>
<dbReference type="InterPro" id="IPR006073">
    <property type="entry name" value="GTP-bd"/>
</dbReference>
<feature type="domain" description="OBG-type G" evidence="10">
    <location>
        <begin position="159"/>
        <end position="329"/>
    </location>
</feature>
<comment type="subcellular location">
    <subcellularLocation>
        <location evidence="9">Cytoplasm</location>
    </subcellularLocation>
</comment>
<evidence type="ECO:0000256" key="3">
    <source>
        <dbReference type="ARBA" id="ARBA00022490"/>
    </source>
</evidence>
<comment type="similarity">
    <text evidence="2 9">Belongs to the TRAFAC class OBG-HflX-like GTPase superfamily. OBG GTPase family.</text>
</comment>
<evidence type="ECO:0000256" key="6">
    <source>
        <dbReference type="ARBA" id="ARBA00022801"/>
    </source>
</evidence>
<dbReference type="CDD" id="cd01898">
    <property type="entry name" value="Obg"/>
    <property type="match status" value="1"/>
</dbReference>
<keyword evidence="8 9" id="KW-0342">GTP-binding</keyword>
<accession>A0A1L8D5E6</accession>
<dbReference type="GO" id="GO:0005737">
    <property type="term" value="C:cytoplasm"/>
    <property type="evidence" value="ECO:0007669"/>
    <property type="project" value="UniProtKB-SubCell"/>
</dbReference>
<dbReference type="InterPro" id="IPR031167">
    <property type="entry name" value="G_OBG"/>
</dbReference>
<dbReference type="GO" id="GO:0000287">
    <property type="term" value="F:magnesium ion binding"/>
    <property type="evidence" value="ECO:0007669"/>
    <property type="project" value="InterPro"/>
</dbReference>
<evidence type="ECO:0000256" key="7">
    <source>
        <dbReference type="ARBA" id="ARBA00022842"/>
    </source>
</evidence>
<evidence type="ECO:0000256" key="2">
    <source>
        <dbReference type="ARBA" id="ARBA00007699"/>
    </source>
</evidence>
<dbReference type="InterPro" id="IPR036726">
    <property type="entry name" value="GTP1_OBG_dom_sf"/>
</dbReference>
<feature type="binding site" evidence="9">
    <location>
        <begin position="282"/>
        <end position="285"/>
    </location>
    <ligand>
        <name>GTP</name>
        <dbReference type="ChEBI" id="CHEBI:37565"/>
    </ligand>
</feature>
<dbReference type="NCBIfam" id="TIGR02729">
    <property type="entry name" value="Obg_CgtA"/>
    <property type="match status" value="1"/>
</dbReference>
<name>A0A1L8D5E6_9THEO</name>
<feature type="domain" description="OCT" evidence="11">
    <location>
        <begin position="344"/>
        <end position="421"/>
    </location>
</feature>
<dbReference type="PROSITE" id="PS51710">
    <property type="entry name" value="G_OBG"/>
    <property type="match status" value="1"/>
</dbReference>
<dbReference type="Gene3D" id="3.40.50.300">
    <property type="entry name" value="P-loop containing nucleotide triphosphate hydrolases"/>
    <property type="match status" value="1"/>
</dbReference>
<dbReference type="Pfam" id="PF01018">
    <property type="entry name" value="GTP1_OBG"/>
    <property type="match status" value="1"/>
</dbReference>
<dbReference type="GO" id="GO:0042254">
    <property type="term" value="P:ribosome biogenesis"/>
    <property type="evidence" value="ECO:0007669"/>
    <property type="project" value="UniProtKB-UniRule"/>
</dbReference>
<dbReference type="FunFam" id="2.70.210.12:FF:000001">
    <property type="entry name" value="GTPase Obg"/>
    <property type="match status" value="1"/>
</dbReference>
<protein>
    <recommendedName>
        <fullName evidence="9">GTPase Obg</fullName>
        <ecNumber evidence="9">3.6.5.-</ecNumber>
    </recommendedName>
    <alternativeName>
        <fullName evidence="9">GTP-binding protein Obg</fullName>
    </alternativeName>
</protein>
<evidence type="ECO:0000256" key="9">
    <source>
        <dbReference type="HAMAP-Rule" id="MF_01454"/>
    </source>
</evidence>
<dbReference type="EMBL" id="BDJL01000141">
    <property type="protein sequence ID" value="GAV26399.1"/>
    <property type="molecule type" value="Genomic_DNA"/>
</dbReference>
<dbReference type="NCBIfam" id="NF008954">
    <property type="entry name" value="PRK12296.1"/>
    <property type="match status" value="1"/>
</dbReference>
<feature type="binding site" evidence="9">
    <location>
        <begin position="310"/>
        <end position="312"/>
    </location>
    <ligand>
        <name>GTP</name>
        <dbReference type="ChEBI" id="CHEBI:37565"/>
    </ligand>
</feature>
<evidence type="ECO:0000259" key="10">
    <source>
        <dbReference type="PROSITE" id="PS51710"/>
    </source>
</evidence>
<dbReference type="AlphaFoldDB" id="A0A1L8D5E6"/>
<keyword evidence="3 9" id="KW-0963">Cytoplasm</keyword>
<dbReference type="PANTHER" id="PTHR11702">
    <property type="entry name" value="DEVELOPMENTALLY REGULATED GTP-BINDING PROTEIN-RELATED"/>
    <property type="match status" value="1"/>
</dbReference>
<dbReference type="PROSITE" id="PS51881">
    <property type="entry name" value="OCT"/>
    <property type="match status" value="1"/>
</dbReference>
<dbReference type="STRING" id="661089.ciss_23320"/>
<evidence type="ECO:0000259" key="11">
    <source>
        <dbReference type="PROSITE" id="PS51881"/>
    </source>
</evidence>
<dbReference type="InterPro" id="IPR015349">
    <property type="entry name" value="OCT_dom"/>
</dbReference>
<feature type="domain" description="Obg" evidence="12">
    <location>
        <begin position="1"/>
        <end position="158"/>
    </location>
</feature>
<dbReference type="InterPro" id="IPR014100">
    <property type="entry name" value="GTP-bd_Obg/CgtA"/>
</dbReference>
<sequence length="429" mass="47091">MFYDTAKIYVKAGDGGNGCVSFRREKYVPNGGPDGGDGGRGGSVILVGDEGLNTLLDFRYKKHYKAPRGEHGKGSNRHGKAGEDLYLRVPVGTVVKDEATGEIIADITEHGQEVVVARGGRGGRGNAHFVSPTHQAPKFAELGEPGEERWLILELKLLADVGLVGYPNAGKSTLISRVSAARPKIADYPFTTLTPNLGVVKVGEGQSFVMADIPGLIEGAHAGVGLGHQFLRHVERTRVLLMVLDMSGLEGRNPVDDFEVLLKELRLYNEKLLTKPLVIAANKMDTANAQENLEKLKQHLAGKYEIYPISALTGDGLKPLIYRLWEIISALPREGLEVEPLKVIKEQPEEGFVVEKVDGIFVVKGKKIERLVAMTNLDNEEAVDRLQRTFTRMGLEEQLKRAGVKPGDLVRIGKFEFYFVDETEGLEEE</sequence>
<comment type="caution">
    <text evidence="13">The sequence shown here is derived from an EMBL/GenBank/DDBJ whole genome shotgun (WGS) entry which is preliminary data.</text>
</comment>
<dbReference type="Gene3D" id="3.30.300.350">
    <property type="entry name" value="GTP-binding protein OBG, C-terminal domain"/>
    <property type="match status" value="1"/>
</dbReference>
<proteinExistence type="inferred from homology"/>